<accession>A0A6J7QAM9</accession>
<reference evidence="2" key="1">
    <citation type="submission" date="2020-05" db="EMBL/GenBank/DDBJ databases">
        <authorList>
            <person name="Chiriac C."/>
            <person name="Salcher M."/>
            <person name="Ghai R."/>
            <person name="Kavagutti S V."/>
        </authorList>
    </citation>
    <scope>NUCLEOTIDE SEQUENCE</scope>
</reference>
<dbReference type="EMBL" id="CAFBOZ010000206">
    <property type="protein sequence ID" value="CAB5014061.1"/>
    <property type="molecule type" value="Genomic_DNA"/>
</dbReference>
<dbReference type="AlphaFoldDB" id="A0A6J7QAM9"/>
<protein>
    <submittedName>
        <fullName evidence="2">Unannotated protein</fullName>
    </submittedName>
</protein>
<dbReference type="EMBL" id="CAFBNF010000087">
    <property type="protein sequence ID" value="CAB4942252.1"/>
    <property type="molecule type" value="Genomic_DNA"/>
</dbReference>
<gene>
    <name evidence="1" type="ORF">UFOPK3773_00923</name>
    <name evidence="2" type="ORF">UFOPK3992_01367</name>
</gene>
<sequence>MSVEFPSPGSSPRRAQALVFLIEQEAARTRDVRDATVLTAMPGDIPIDLSSLLDATALDLPLPTGDALHDLAGYGLARRPSDEVDGKALERTAAVWGALVPESPHMRAQALLMLLRRHRVVKSASPRLREALGADTPAVVEAFETLGQGDLDSHYAEPSGFQKFAAKFRR</sequence>
<organism evidence="2">
    <name type="scientific">freshwater metagenome</name>
    <dbReference type="NCBI Taxonomy" id="449393"/>
    <lineage>
        <taxon>unclassified sequences</taxon>
        <taxon>metagenomes</taxon>
        <taxon>ecological metagenomes</taxon>
    </lineage>
</organism>
<evidence type="ECO:0000313" key="2">
    <source>
        <dbReference type="EMBL" id="CAB5014061.1"/>
    </source>
</evidence>
<name>A0A6J7QAM9_9ZZZZ</name>
<proteinExistence type="predicted"/>
<evidence type="ECO:0000313" key="1">
    <source>
        <dbReference type="EMBL" id="CAB4942252.1"/>
    </source>
</evidence>